<feature type="chain" id="PRO_5047246343" description="DUF7622 domain-containing protein" evidence="2">
    <location>
        <begin position="21"/>
        <end position="467"/>
    </location>
</feature>
<evidence type="ECO:0000313" key="5">
    <source>
        <dbReference type="Proteomes" id="UP001303046"/>
    </source>
</evidence>
<dbReference type="Proteomes" id="UP001303046">
    <property type="component" value="Unassembled WGS sequence"/>
</dbReference>
<keyword evidence="1" id="KW-0812">Transmembrane</keyword>
<feature type="domain" description="DUF7622" evidence="3">
    <location>
        <begin position="213"/>
        <end position="290"/>
    </location>
</feature>
<keyword evidence="5" id="KW-1185">Reference proteome</keyword>
<dbReference type="PANTHER" id="PTHR37433:SF21">
    <property type="entry name" value="DUF281 DOMAIN-CONTAINING PROTEIN"/>
    <property type="match status" value="1"/>
</dbReference>
<keyword evidence="1" id="KW-0472">Membrane</keyword>
<dbReference type="PANTHER" id="PTHR37433">
    <property type="entry name" value="PROTEIN CBG25136-RELATED"/>
    <property type="match status" value="1"/>
</dbReference>
<feature type="transmembrane region" description="Helical" evidence="1">
    <location>
        <begin position="328"/>
        <end position="345"/>
    </location>
</feature>
<evidence type="ECO:0000313" key="4">
    <source>
        <dbReference type="EMBL" id="KAK6748945.1"/>
    </source>
</evidence>
<evidence type="ECO:0000256" key="2">
    <source>
        <dbReference type="SAM" id="SignalP"/>
    </source>
</evidence>
<accession>A0ABR1DFA4</accession>
<reference evidence="4 5" key="1">
    <citation type="submission" date="2023-08" db="EMBL/GenBank/DDBJ databases">
        <title>A Necator americanus chromosomal reference genome.</title>
        <authorList>
            <person name="Ilik V."/>
            <person name="Petrzelkova K.J."/>
            <person name="Pardy F."/>
            <person name="Fuh T."/>
            <person name="Niatou-Singa F.S."/>
            <person name="Gouil Q."/>
            <person name="Baker L."/>
            <person name="Ritchie M.E."/>
            <person name="Jex A.R."/>
            <person name="Gazzola D."/>
            <person name="Li H."/>
            <person name="Toshio Fujiwara R."/>
            <person name="Zhan B."/>
            <person name="Aroian R.V."/>
            <person name="Pafco B."/>
            <person name="Schwarz E.M."/>
        </authorList>
    </citation>
    <scope>NUCLEOTIDE SEQUENCE [LARGE SCALE GENOMIC DNA]</scope>
    <source>
        <strain evidence="4 5">Aroian</strain>
        <tissue evidence="4">Whole animal</tissue>
    </source>
</reference>
<protein>
    <recommendedName>
        <fullName evidence="3">DUF7622 domain-containing protein</fullName>
    </recommendedName>
</protein>
<name>A0ABR1DFA4_NECAM</name>
<proteinExistence type="predicted"/>
<keyword evidence="1" id="KW-1133">Transmembrane helix</keyword>
<comment type="caution">
    <text evidence="4">The sequence shown here is derived from an EMBL/GenBank/DDBJ whole genome shotgun (WGS) entry which is preliminary data.</text>
</comment>
<organism evidence="4 5">
    <name type="scientific">Necator americanus</name>
    <name type="common">Human hookworm</name>
    <dbReference type="NCBI Taxonomy" id="51031"/>
    <lineage>
        <taxon>Eukaryota</taxon>
        <taxon>Metazoa</taxon>
        <taxon>Ecdysozoa</taxon>
        <taxon>Nematoda</taxon>
        <taxon>Chromadorea</taxon>
        <taxon>Rhabditida</taxon>
        <taxon>Rhabditina</taxon>
        <taxon>Rhabditomorpha</taxon>
        <taxon>Strongyloidea</taxon>
        <taxon>Ancylostomatidae</taxon>
        <taxon>Bunostominae</taxon>
        <taxon>Necator</taxon>
    </lineage>
</organism>
<feature type="signal peptide" evidence="2">
    <location>
        <begin position="1"/>
        <end position="20"/>
    </location>
</feature>
<evidence type="ECO:0000259" key="3">
    <source>
        <dbReference type="Pfam" id="PF24602"/>
    </source>
</evidence>
<dbReference type="Pfam" id="PF24602">
    <property type="entry name" value="DUF7622"/>
    <property type="match status" value="1"/>
</dbReference>
<gene>
    <name evidence="4" type="primary">Necator_chrIV.g14811</name>
    <name evidence="4" type="ORF">RB195_001516</name>
</gene>
<dbReference type="InterPro" id="IPR056039">
    <property type="entry name" value="DUF7622"/>
</dbReference>
<evidence type="ECO:0000256" key="1">
    <source>
        <dbReference type="SAM" id="Phobius"/>
    </source>
</evidence>
<keyword evidence="2" id="KW-0732">Signal</keyword>
<dbReference type="EMBL" id="JAVFWL010000004">
    <property type="protein sequence ID" value="KAK6748945.1"/>
    <property type="molecule type" value="Genomic_DNA"/>
</dbReference>
<sequence length="467" mass="53011">MPSLVRLLLTLFVVKDAVIALIRCKKCDYNFEADQEMCNQDCLGTLCFYLEYYYTQPERLFTRKGCISGAAPSTGCRRNQDGQVLCLCDTEHCNRDQLLLLTGTPPVQLPLQVCKRELVNGLEPSSRWTKPCAGNFCIYKKSKFALENGTKGYAHSMDCSTSSDFDLFYSQVPFSIYPESCAKLEYGGQPDETICYGSMSDASAAVFSQEALVECHADFLSRHLPYIPVRKLCKGQFCVIAASHQGDVYRGCLTLDQEKTERKIAPGYYQSYNGIEQWICAASSCNYNLQKMEESWPEELATFKNITRLQIDSLFEELNTASDISRPLIFAIFHLLITYIIMRVIKILQRYSKPMQLAFMEFEAAFDSLHQDRLLNALRADGVQGRFVRLLDDMNQRTSAAAEVQQRLKRWLNMAVAQSRYPVTDLDYPADVVTIAEIRTKLQPCIAAFCPYALIDLGNIIYDNEEA</sequence>